<feature type="domain" description="Retrovirus-related Pol polyprotein from transposon TNT 1-94-like beta-barrel" evidence="1">
    <location>
        <begin position="231"/>
        <end position="301"/>
    </location>
</feature>
<organism evidence="2 3">
    <name type="scientific">Tanacetum coccineum</name>
    <dbReference type="NCBI Taxonomy" id="301880"/>
    <lineage>
        <taxon>Eukaryota</taxon>
        <taxon>Viridiplantae</taxon>
        <taxon>Streptophyta</taxon>
        <taxon>Embryophyta</taxon>
        <taxon>Tracheophyta</taxon>
        <taxon>Spermatophyta</taxon>
        <taxon>Magnoliopsida</taxon>
        <taxon>eudicotyledons</taxon>
        <taxon>Gunneridae</taxon>
        <taxon>Pentapetalae</taxon>
        <taxon>asterids</taxon>
        <taxon>campanulids</taxon>
        <taxon>Asterales</taxon>
        <taxon>Asteraceae</taxon>
        <taxon>Asteroideae</taxon>
        <taxon>Anthemideae</taxon>
        <taxon>Anthemidinae</taxon>
        <taxon>Tanacetum</taxon>
    </lineage>
</organism>
<gene>
    <name evidence="2" type="ORF">Tco_0682377</name>
</gene>
<proteinExistence type="predicted"/>
<protein>
    <recommendedName>
        <fullName evidence="1">Retrovirus-related Pol polyprotein from transposon TNT 1-94-like beta-barrel domain-containing protein</fullName>
    </recommendedName>
</protein>
<evidence type="ECO:0000313" key="3">
    <source>
        <dbReference type="Proteomes" id="UP001151760"/>
    </source>
</evidence>
<reference evidence="2" key="1">
    <citation type="journal article" date="2022" name="Int. J. Mol. Sci.">
        <title>Draft Genome of Tanacetum Coccineum: Genomic Comparison of Closely Related Tanacetum-Family Plants.</title>
        <authorList>
            <person name="Yamashiro T."/>
            <person name="Shiraishi A."/>
            <person name="Nakayama K."/>
            <person name="Satake H."/>
        </authorList>
    </citation>
    <scope>NUCLEOTIDE SEQUENCE</scope>
</reference>
<evidence type="ECO:0000259" key="1">
    <source>
        <dbReference type="Pfam" id="PF22936"/>
    </source>
</evidence>
<reference evidence="2" key="2">
    <citation type="submission" date="2022-01" db="EMBL/GenBank/DDBJ databases">
        <authorList>
            <person name="Yamashiro T."/>
            <person name="Shiraishi A."/>
            <person name="Satake H."/>
            <person name="Nakayama K."/>
        </authorList>
    </citation>
    <scope>NUCLEOTIDE SEQUENCE</scope>
</reference>
<keyword evidence="3" id="KW-1185">Reference proteome</keyword>
<accession>A0ABQ4XSM1</accession>
<dbReference type="EMBL" id="BQNB010009745">
    <property type="protein sequence ID" value="GJS67812.1"/>
    <property type="molecule type" value="Genomic_DNA"/>
</dbReference>
<evidence type="ECO:0000313" key="2">
    <source>
        <dbReference type="EMBL" id="GJS67812.1"/>
    </source>
</evidence>
<dbReference type="InterPro" id="IPR054722">
    <property type="entry name" value="PolX-like_BBD"/>
</dbReference>
<dbReference type="Pfam" id="PF22936">
    <property type="entry name" value="Pol_BBD"/>
    <property type="match status" value="1"/>
</dbReference>
<sequence>MKCVTMDSVKPKVLAPGMYAIDVGPIPPRCRNNREVHLDYLKHLMESVETLREIVEEARVERPLYRSLAFVRLYTKQSQEVLGYAIGTCPKEFNKQDKKHATTPLNRKKKVTLSISSIRAIINLNSRSICKTCNKCFISANHDMCVVNYLTSVNASPSVKNVVCKVKKVWKPKQVKQVWKATGKQLTNVGYKWKPTGRIFTLGEQFPLTRLTKSNILPIQQTENVIHIVLWYLDSGCSKHMTGDRLRLRNFMKKFIGTVRFRNNHFGAIMGYGYYVIGDSVISMVYYVEGLGHNLFSVRQFYDFDLEVAFRKHSCYVRDTDGVDLIKGSHGSNLYTISVEDTMKSPQSACCPKPQDTNHDLLASSFKPLVSLYHHCPCKRKKG</sequence>
<comment type="caution">
    <text evidence="2">The sequence shown here is derived from an EMBL/GenBank/DDBJ whole genome shotgun (WGS) entry which is preliminary data.</text>
</comment>
<dbReference type="Proteomes" id="UP001151760">
    <property type="component" value="Unassembled WGS sequence"/>
</dbReference>
<name>A0ABQ4XSM1_9ASTR</name>